<dbReference type="InterPro" id="IPR007321">
    <property type="entry name" value="Transposase_28"/>
</dbReference>
<dbReference type="Proteomes" id="UP001188597">
    <property type="component" value="Unassembled WGS sequence"/>
</dbReference>
<evidence type="ECO:0000313" key="2">
    <source>
        <dbReference type="EMBL" id="KAK3011797.1"/>
    </source>
</evidence>
<comment type="caution">
    <text evidence="2">The sequence shown here is derived from an EMBL/GenBank/DDBJ whole genome shotgun (WGS) entry which is preliminary data.</text>
</comment>
<dbReference type="EMBL" id="JAVXUP010001427">
    <property type="protein sequence ID" value="KAK3011797.1"/>
    <property type="molecule type" value="Genomic_DNA"/>
</dbReference>
<reference evidence="2" key="1">
    <citation type="submission" date="2022-12" db="EMBL/GenBank/DDBJ databases">
        <title>Draft genome assemblies for two species of Escallonia (Escalloniales).</title>
        <authorList>
            <person name="Chanderbali A."/>
            <person name="Dervinis C."/>
            <person name="Anghel I."/>
            <person name="Soltis D."/>
            <person name="Soltis P."/>
            <person name="Zapata F."/>
        </authorList>
    </citation>
    <scope>NUCLEOTIDE SEQUENCE</scope>
    <source>
        <strain evidence="2">UCBG64.0493</strain>
        <tissue evidence="2">Leaf</tissue>
    </source>
</reference>
<keyword evidence="3" id="KW-1185">Reference proteome</keyword>
<evidence type="ECO:0000259" key="1">
    <source>
        <dbReference type="Pfam" id="PF04195"/>
    </source>
</evidence>
<feature type="domain" description="Transposase (putative) gypsy type" evidence="1">
    <location>
        <begin position="71"/>
        <end position="110"/>
    </location>
</feature>
<dbReference type="AlphaFoldDB" id="A0AA88VP91"/>
<gene>
    <name evidence="2" type="ORF">RJ639_011785</name>
</gene>
<proteinExistence type="predicted"/>
<organism evidence="2 3">
    <name type="scientific">Escallonia herrerae</name>
    <dbReference type="NCBI Taxonomy" id="1293975"/>
    <lineage>
        <taxon>Eukaryota</taxon>
        <taxon>Viridiplantae</taxon>
        <taxon>Streptophyta</taxon>
        <taxon>Embryophyta</taxon>
        <taxon>Tracheophyta</taxon>
        <taxon>Spermatophyta</taxon>
        <taxon>Magnoliopsida</taxon>
        <taxon>eudicotyledons</taxon>
        <taxon>Gunneridae</taxon>
        <taxon>Pentapetalae</taxon>
        <taxon>asterids</taxon>
        <taxon>campanulids</taxon>
        <taxon>Escalloniales</taxon>
        <taxon>Escalloniaceae</taxon>
        <taxon>Escallonia</taxon>
    </lineage>
</organism>
<evidence type="ECO:0000313" key="3">
    <source>
        <dbReference type="Proteomes" id="UP001188597"/>
    </source>
</evidence>
<accession>A0AA88VP91</accession>
<dbReference type="Pfam" id="PF04195">
    <property type="entry name" value="Transposase_28"/>
    <property type="match status" value="1"/>
</dbReference>
<protein>
    <recommendedName>
        <fullName evidence="1">Transposase (putative) gypsy type domain-containing protein</fullName>
    </recommendedName>
</protein>
<name>A0AA88VP91_9ASTE</name>
<sequence>MESRGVPAKEVLRKCAQFPTPFNAHTLRSKLSSYDLKLLQERCKIPPIVKLRLPDEDESTNMTIIDEIGVYWDMFINGFRVLLHPFFVKVLNAYGLVPGQLSPHAWCFMSFSSTNVID</sequence>